<evidence type="ECO:0000259" key="11">
    <source>
        <dbReference type="Pfam" id="PF20238"/>
    </source>
</evidence>
<keyword evidence="9" id="KW-1133">Transmembrane helix</keyword>
<comment type="subcellular location">
    <subcellularLocation>
        <location evidence="1">Cell membrane</location>
        <topology evidence="1">Lipid-anchor</topology>
        <topology evidence="1">GPI-anchor</topology>
    </subcellularLocation>
</comment>
<dbReference type="RefSeq" id="XP_062789149.1">
    <property type="nucleotide sequence ID" value="XM_062933098.1"/>
</dbReference>
<evidence type="ECO:0000256" key="7">
    <source>
        <dbReference type="ARBA" id="ARBA00023288"/>
    </source>
</evidence>
<accession>A0ABZ1CSS6</accession>
<keyword evidence="5 9" id="KW-0472">Membrane</keyword>
<sequence length="280" mass="29017">MFIQALLLSLVSVTSAISIDRRAAISEFTSSPLGLSWPPTRGFSASSAQKAPCGGFSAGSRVDYPFTGGDISLTSRTLVDSVNVMWTNETDPTRFHAFSTYADTLKELGAGHYCQPAPDFTSLGLKEGDDVTIMIMYQLNGTETYYYDCADINLVPTIGFVASQSYMCGNYTSTLEVASDDESLHLNSNGESAVASSSTPTGAATSQATAASSSEASLSNSGLSAGAGGGIGAGVTIIVLALLGAAAYILGYVRFGKKKSIVFPDHASDSTGLPVKAAQF</sequence>
<dbReference type="Proteomes" id="UP001329825">
    <property type="component" value="Chromosome 1"/>
</dbReference>
<dbReference type="PANTHER" id="PTHR34992">
    <property type="entry name" value="HYPHAL ANASTAMOSIS-7 PROTEIN"/>
    <property type="match status" value="1"/>
</dbReference>
<keyword evidence="4 10" id="KW-0732">Signal</keyword>
<feature type="chain" id="PRO_5045702527" description="Copper acquisition factor BIM1-like domain-containing protein" evidence="10">
    <location>
        <begin position="17"/>
        <end position="280"/>
    </location>
</feature>
<evidence type="ECO:0000256" key="9">
    <source>
        <dbReference type="SAM" id="Phobius"/>
    </source>
</evidence>
<evidence type="ECO:0000256" key="2">
    <source>
        <dbReference type="ARBA" id="ARBA00022475"/>
    </source>
</evidence>
<keyword evidence="3" id="KW-0336">GPI-anchor</keyword>
<dbReference type="InterPro" id="IPR046936">
    <property type="entry name" value="BIM1-like"/>
</dbReference>
<proteinExistence type="predicted"/>
<dbReference type="InterPro" id="IPR046530">
    <property type="entry name" value="BIM1-like_dom"/>
</dbReference>
<feature type="region of interest" description="Disordered" evidence="8">
    <location>
        <begin position="186"/>
        <end position="208"/>
    </location>
</feature>
<evidence type="ECO:0000256" key="4">
    <source>
        <dbReference type="ARBA" id="ARBA00022729"/>
    </source>
</evidence>
<feature type="domain" description="Copper acquisition factor BIM1-like" evidence="11">
    <location>
        <begin position="31"/>
        <end position="172"/>
    </location>
</feature>
<keyword evidence="9" id="KW-0812">Transmembrane</keyword>
<keyword evidence="6" id="KW-0325">Glycoprotein</keyword>
<name>A0ABZ1CSS6_9TREE</name>
<dbReference type="CDD" id="cd21176">
    <property type="entry name" value="LPMO_auxiliary-like"/>
    <property type="match status" value="1"/>
</dbReference>
<evidence type="ECO:0000256" key="1">
    <source>
        <dbReference type="ARBA" id="ARBA00004609"/>
    </source>
</evidence>
<organism evidence="12 13">
    <name type="scientific">Kwoniella shivajii</name>
    <dbReference type="NCBI Taxonomy" id="564305"/>
    <lineage>
        <taxon>Eukaryota</taxon>
        <taxon>Fungi</taxon>
        <taxon>Dikarya</taxon>
        <taxon>Basidiomycota</taxon>
        <taxon>Agaricomycotina</taxon>
        <taxon>Tremellomycetes</taxon>
        <taxon>Tremellales</taxon>
        <taxon>Cryptococcaceae</taxon>
        <taxon>Kwoniella</taxon>
    </lineage>
</organism>
<evidence type="ECO:0000313" key="12">
    <source>
        <dbReference type="EMBL" id="WRT64409.1"/>
    </source>
</evidence>
<evidence type="ECO:0000313" key="13">
    <source>
        <dbReference type="Proteomes" id="UP001329825"/>
    </source>
</evidence>
<protein>
    <recommendedName>
        <fullName evidence="11">Copper acquisition factor BIM1-like domain-containing protein</fullName>
    </recommendedName>
</protein>
<evidence type="ECO:0000256" key="3">
    <source>
        <dbReference type="ARBA" id="ARBA00022622"/>
    </source>
</evidence>
<feature type="transmembrane region" description="Helical" evidence="9">
    <location>
        <begin position="227"/>
        <end position="250"/>
    </location>
</feature>
<evidence type="ECO:0000256" key="8">
    <source>
        <dbReference type="SAM" id="MobiDB-lite"/>
    </source>
</evidence>
<dbReference type="PANTHER" id="PTHR34992:SF5">
    <property type="entry name" value="ANCHORED PROTEIN, PUTATIVE (AFU_ORTHOLOGUE AFUA_6G02800)-RELATED"/>
    <property type="match status" value="1"/>
</dbReference>
<dbReference type="EMBL" id="CP141881">
    <property type="protein sequence ID" value="WRT64409.1"/>
    <property type="molecule type" value="Genomic_DNA"/>
</dbReference>
<dbReference type="GeneID" id="87953472"/>
<gene>
    <name evidence="12" type="ORF">IL334_001341</name>
</gene>
<evidence type="ECO:0000256" key="10">
    <source>
        <dbReference type="SAM" id="SignalP"/>
    </source>
</evidence>
<reference evidence="12 13" key="1">
    <citation type="submission" date="2024-01" db="EMBL/GenBank/DDBJ databases">
        <title>Comparative genomics of Cryptococcus and Kwoniella reveals pathogenesis evolution and contrasting modes of karyotype evolution via chromosome fusion or intercentromeric recombination.</title>
        <authorList>
            <person name="Coelho M.A."/>
            <person name="David-Palma M."/>
            <person name="Shea T."/>
            <person name="Bowers K."/>
            <person name="McGinley-Smith S."/>
            <person name="Mohammad A.W."/>
            <person name="Gnirke A."/>
            <person name="Yurkov A.M."/>
            <person name="Nowrousian M."/>
            <person name="Sun S."/>
            <person name="Cuomo C.A."/>
            <person name="Heitman J."/>
        </authorList>
    </citation>
    <scope>NUCLEOTIDE SEQUENCE [LARGE SCALE GENOMIC DNA]</scope>
    <source>
        <strain evidence="12">CBS 11374</strain>
    </source>
</reference>
<keyword evidence="7" id="KW-0449">Lipoprotein</keyword>
<keyword evidence="13" id="KW-1185">Reference proteome</keyword>
<evidence type="ECO:0000256" key="5">
    <source>
        <dbReference type="ARBA" id="ARBA00023136"/>
    </source>
</evidence>
<keyword evidence="2" id="KW-1003">Cell membrane</keyword>
<feature type="signal peptide" evidence="10">
    <location>
        <begin position="1"/>
        <end position="16"/>
    </location>
</feature>
<dbReference type="Pfam" id="PF20238">
    <property type="entry name" value="BIM1-like_dom"/>
    <property type="match status" value="1"/>
</dbReference>
<evidence type="ECO:0000256" key="6">
    <source>
        <dbReference type="ARBA" id="ARBA00023180"/>
    </source>
</evidence>
<feature type="compositionally biased region" description="Low complexity" evidence="8">
    <location>
        <begin position="192"/>
        <end position="208"/>
    </location>
</feature>